<gene>
    <name evidence="2" type="ORF">Hypma_010828</name>
</gene>
<feature type="domain" description="Fungal-type protein kinase" evidence="1">
    <location>
        <begin position="505"/>
        <end position="597"/>
    </location>
</feature>
<protein>
    <recommendedName>
        <fullName evidence="1">Fungal-type protein kinase domain-containing protein</fullName>
    </recommendedName>
</protein>
<dbReference type="EMBL" id="LUEZ02000053">
    <property type="protein sequence ID" value="RDB21959.1"/>
    <property type="molecule type" value="Genomic_DNA"/>
</dbReference>
<organism evidence="2 3">
    <name type="scientific">Hypsizygus marmoreus</name>
    <name type="common">White beech mushroom</name>
    <name type="synonym">Agaricus marmoreus</name>
    <dbReference type="NCBI Taxonomy" id="39966"/>
    <lineage>
        <taxon>Eukaryota</taxon>
        <taxon>Fungi</taxon>
        <taxon>Dikarya</taxon>
        <taxon>Basidiomycota</taxon>
        <taxon>Agaricomycotina</taxon>
        <taxon>Agaricomycetes</taxon>
        <taxon>Agaricomycetidae</taxon>
        <taxon>Agaricales</taxon>
        <taxon>Tricholomatineae</taxon>
        <taxon>Lyophyllaceae</taxon>
        <taxon>Hypsizygus</taxon>
    </lineage>
</organism>
<keyword evidence="3" id="KW-1185">Reference proteome</keyword>
<dbReference type="InterPro" id="IPR040976">
    <property type="entry name" value="Pkinase_fungal"/>
</dbReference>
<evidence type="ECO:0000313" key="3">
    <source>
        <dbReference type="Proteomes" id="UP000076154"/>
    </source>
</evidence>
<dbReference type="PANTHER" id="PTHR38248">
    <property type="entry name" value="FUNK1 6"/>
    <property type="match status" value="1"/>
</dbReference>
<dbReference type="PANTHER" id="PTHR38248:SF2">
    <property type="entry name" value="FUNK1 11"/>
    <property type="match status" value="1"/>
</dbReference>
<accession>A0A369JIF1</accession>
<evidence type="ECO:0000259" key="1">
    <source>
        <dbReference type="Pfam" id="PF17667"/>
    </source>
</evidence>
<dbReference type="Pfam" id="PF17667">
    <property type="entry name" value="Pkinase_fungal"/>
    <property type="match status" value="1"/>
</dbReference>
<dbReference type="InterPro" id="IPR011009">
    <property type="entry name" value="Kinase-like_dom_sf"/>
</dbReference>
<dbReference type="OrthoDB" id="5569250at2759"/>
<name>A0A369JIF1_HYPMA</name>
<dbReference type="SUPFAM" id="SSF56112">
    <property type="entry name" value="Protein kinase-like (PK-like)"/>
    <property type="match status" value="1"/>
</dbReference>
<reference evidence="2" key="1">
    <citation type="submission" date="2018-04" db="EMBL/GenBank/DDBJ databases">
        <title>Whole genome sequencing of Hypsizygus marmoreus.</title>
        <authorList>
            <person name="Choi I.-G."/>
            <person name="Min B."/>
            <person name="Kim J.-G."/>
            <person name="Kim S."/>
            <person name="Oh Y.-L."/>
            <person name="Kong W.-S."/>
            <person name="Park H."/>
            <person name="Jeong J."/>
            <person name="Song E.-S."/>
        </authorList>
    </citation>
    <scope>NUCLEOTIDE SEQUENCE [LARGE SCALE GENOMIC DNA]</scope>
    <source>
        <strain evidence="2">51987-8</strain>
    </source>
</reference>
<dbReference type="InParanoid" id="A0A369JIF1"/>
<comment type="caution">
    <text evidence="2">The sequence shown here is derived from an EMBL/GenBank/DDBJ whole genome shotgun (WGS) entry which is preliminary data.</text>
</comment>
<sequence length="696" mass="78257">MKKVIRKCCFIQLLRSVGLKNLYGLPFFSPQAFGRSRSFAVGISMVQCATAPRVILHDFNRADTPASNKMDSMIHSIASDVMSNDHCDIASMLSVLLSQCLTAHIETNTKQILSRCLQILIPICNDADTGCLLKVYCDTAEKDQRCSAFVECFNAMFDKLDEAQNVDRGAGTFKSLGLRSASDQRPKFHINRFRSSRDPDIALSPTVATEQSYAPDWFDFLSVVQFTDVKTTLDDPPQTYDAHLNHSIPAAADIRTLPVPVSVPLMTSEVPPLIQNGTYATQMLCRGIHVTHTITLVIAGDIAWDLPYFLALLIAFQRFNLPSWGMAEELMVGVPGHPMFEIHFPGDIAVFVGQSKDYWLSDNCGLTGRCTRVLQAFGAVDLKDMRSKSFVRGAPLSRMDLALKSYWAEDIQADEAAVIKFVDGLDNEYVAGHIPDLIASFDLPYSTATIRKELRLPVNSHKGLRQPRVLRLLLFKCLCPITKRPALGSQSNLTEPDVFMCQWVECYRCHRALWLAGVEHGDVSLANLMYNPDTHQGVLNDFDFSVFRQSSQGVHVAPHGTAAFMPLDLLCDEYSCGTIQRLYRHDLESFIWVLVWMTFSTNEAFSAVFAKWDTYDYTDCKKEKLVFLYDFAPLGRKIPEGVDQRQGEMAGALLDWILATRKAGWRLSDESLFREFEDIVAKRWAWEPAFRPMVAP</sequence>
<evidence type="ECO:0000313" key="2">
    <source>
        <dbReference type="EMBL" id="RDB21959.1"/>
    </source>
</evidence>
<dbReference type="Proteomes" id="UP000076154">
    <property type="component" value="Unassembled WGS sequence"/>
</dbReference>
<dbReference type="AlphaFoldDB" id="A0A369JIF1"/>
<proteinExistence type="predicted"/>